<proteinExistence type="predicted"/>
<accession>A0ABS8EW79</accession>
<name>A0ABS8EW79_9FIRM</name>
<evidence type="ECO:0000313" key="2">
    <source>
        <dbReference type="Proteomes" id="UP001299235"/>
    </source>
</evidence>
<organism evidence="1 2">
    <name type="scientific">Hominisplanchenecus faecis</name>
    <dbReference type="NCBI Taxonomy" id="2885351"/>
    <lineage>
        <taxon>Bacteria</taxon>
        <taxon>Bacillati</taxon>
        <taxon>Bacillota</taxon>
        <taxon>Clostridia</taxon>
        <taxon>Lachnospirales</taxon>
        <taxon>Lachnospiraceae</taxon>
        <taxon>Hominisplanchenecus</taxon>
    </lineage>
</organism>
<evidence type="ECO:0000313" key="1">
    <source>
        <dbReference type="EMBL" id="MCC2149088.1"/>
    </source>
</evidence>
<protein>
    <submittedName>
        <fullName evidence="1">DUF5716 family protein</fullName>
    </submittedName>
</protein>
<gene>
    <name evidence="1" type="ORF">LKD42_07440</name>
</gene>
<sequence>MNFFDYIKNESFFKPLTFKYRRIYYDCIRILIDRSKELPVLYESDAKDSITLYLKNEEIQRLIEEADDENEAVQLQAAEILAIFRECGWIKPRQIGRSGEYVVNLSTDCRRVIDFLDKLTEKKNEGTMSNRILSMYEIMKSASEEGSVRKERPYSNILVPMMENETELRNELADLKDSISDIMKTVIEFQDMNSFGQFIMKNEMLDRFFSEYFFVKNNGLIPTQLSFIRDRIEDLRYGDMYEKMVEECGKRLRCPKEQAISRVDRYMAELQYFLSVEYEENMELIDTRINSYYNLANTRIMQMASSRVRLENLLGDFLDRVSRISKEEQDAAMEKVEKCTRVINQKYVGYKSFEQNRRIRNEGQNIALNTNAMSEEEMQKRTENLFRSAPNRYAPARVGAYLDEALGLDVSMELKEKGVQTKEEALMIAAAMLYAKNAEFPYEVRIKNEKVSTKIADISNVVISRK</sequence>
<dbReference type="Proteomes" id="UP001299235">
    <property type="component" value="Unassembled WGS sequence"/>
</dbReference>
<dbReference type="InterPro" id="IPR043773">
    <property type="entry name" value="JetA"/>
</dbReference>
<dbReference type="Pfam" id="PF18982">
    <property type="entry name" value="JetA"/>
    <property type="match status" value="1"/>
</dbReference>
<keyword evidence="2" id="KW-1185">Reference proteome</keyword>
<dbReference type="RefSeq" id="WP_147632331.1">
    <property type="nucleotide sequence ID" value="NZ_JAJEQE010000020.1"/>
</dbReference>
<dbReference type="EMBL" id="JAJEQE010000020">
    <property type="protein sequence ID" value="MCC2149088.1"/>
    <property type="molecule type" value="Genomic_DNA"/>
</dbReference>
<reference evidence="1 2" key="1">
    <citation type="submission" date="2021-10" db="EMBL/GenBank/DDBJ databases">
        <title>Anaerobic single-cell dispensing facilitates the cultivation of human gut bacteria.</title>
        <authorList>
            <person name="Afrizal A."/>
        </authorList>
    </citation>
    <scope>NUCLEOTIDE SEQUENCE [LARGE SCALE GENOMIC DNA]</scope>
    <source>
        <strain evidence="1 2">CLA-AA-H246</strain>
    </source>
</reference>
<comment type="caution">
    <text evidence="1">The sequence shown here is derived from an EMBL/GenBank/DDBJ whole genome shotgun (WGS) entry which is preliminary data.</text>
</comment>